<keyword evidence="3" id="KW-1185">Reference proteome</keyword>
<dbReference type="Pfam" id="PF10825">
    <property type="entry name" value="DUF2752"/>
    <property type="match status" value="1"/>
</dbReference>
<feature type="transmembrane region" description="Helical" evidence="1">
    <location>
        <begin position="90"/>
        <end position="107"/>
    </location>
</feature>
<dbReference type="InterPro" id="IPR021215">
    <property type="entry name" value="DUF2752"/>
</dbReference>
<dbReference type="Proteomes" id="UP001601197">
    <property type="component" value="Unassembled WGS sequence"/>
</dbReference>
<reference evidence="2 3" key="1">
    <citation type="submission" date="2024-10" db="EMBL/GenBank/DDBJ databases">
        <title>The Natural Products Discovery Center: Release of the First 8490 Sequenced Strains for Exploring Actinobacteria Biosynthetic Diversity.</title>
        <authorList>
            <person name="Kalkreuter E."/>
            <person name="Kautsar S.A."/>
            <person name="Yang D."/>
            <person name="Bader C.D."/>
            <person name="Teijaro C.N."/>
            <person name="Fluegel L."/>
            <person name="Davis C.M."/>
            <person name="Simpson J.R."/>
            <person name="Lauterbach L."/>
            <person name="Steele A.D."/>
            <person name="Gui C."/>
            <person name="Meng S."/>
            <person name="Li G."/>
            <person name="Viehrig K."/>
            <person name="Ye F."/>
            <person name="Su P."/>
            <person name="Kiefer A.F."/>
            <person name="Nichols A."/>
            <person name="Cepeda A.J."/>
            <person name="Yan W."/>
            <person name="Fan B."/>
            <person name="Jiang Y."/>
            <person name="Adhikari A."/>
            <person name="Zheng C.-J."/>
            <person name="Schuster L."/>
            <person name="Cowan T.M."/>
            <person name="Smanski M.J."/>
            <person name="Chevrette M.G."/>
            <person name="De Carvalho L.P.S."/>
            <person name="Shen B."/>
        </authorList>
    </citation>
    <scope>NUCLEOTIDE SEQUENCE [LARGE SCALE GENOMIC DNA]</scope>
    <source>
        <strain evidence="2 3">NPDC007147</strain>
    </source>
</reference>
<keyword evidence="1" id="KW-0812">Transmembrane</keyword>
<protein>
    <submittedName>
        <fullName evidence="2">DUF2752 domain-containing protein</fullName>
    </submittedName>
</protein>
<accession>A0ABW6KU51</accession>
<keyword evidence="1" id="KW-0472">Membrane</keyword>
<feature type="transmembrane region" description="Helical" evidence="1">
    <location>
        <begin position="21"/>
        <end position="41"/>
    </location>
</feature>
<evidence type="ECO:0000313" key="2">
    <source>
        <dbReference type="EMBL" id="MFE9169977.1"/>
    </source>
</evidence>
<name>A0ABW6KU51_9ACTN</name>
<keyword evidence="1" id="KW-1133">Transmembrane helix</keyword>
<proteinExistence type="predicted"/>
<evidence type="ECO:0000256" key="1">
    <source>
        <dbReference type="SAM" id="Phobius"/>
    </source>
</evidence>
<dbReference type="EMBL" id="JBIAFJ010000006">
    <property type="protein sequence ID" value="MFE9169977.1"/>
    <property type="molecule type" value="Genomic_DNA"/>
</dbReference>
<organism evidence="2 3">
    <name type="scientific">Streptomyces kebangsaanensis</name>
    <dbReference type="NCBI Taxonomy" id="864058"/>
    <lineage>
        <taxon>Bacteria</taxon>
        <taxon>Bacillati</taxon>
        <taxon>Actinomycetota</taxon>
        <taxon>Actinomycetes</taxon>
        <taxon>Kitasatosporales</taxon>
        <taxon>Streptomycetaceae</taxon>
        <taxon>Streptomyces</taxon>
    </lineage>
</organism>
<sequence length="142" mass="15553">MADATAGTVRRRRLRQVPRHPAAAPLAVLCAGAAGAGYLYVTDPHEPGHLLPQCPFRYVTGLLCPACGGTRMVYDLMHGHFAQAWLDNRMLLLASPFALALLGRWAVEGLRGRRWHPRLGTRAQALVLLVAVAWTVVRNIVQ</sequence>
<evidence type="ECO:0000313" key="3">
    <source>
        <dbReference type="Proteomes" id="UP001601197"/>
    </source>
</evidence>
<gene>
    <name evidence="2" type="ORF">ACFYNZ_10700</name>
</gene>
<feature type="transmembrane region" description="Helical" evidence="1">
    <location>
        <begin position="119"/>
        <end position="137"/>
    </location>
</feature>
<dbReference type="RefSeq" id="WP_388345751.1">
    <property type="nucleotide sequence ID" value="NZ_JBIAFJ010000006.1"/>
</dbReference>
<comment type="caution">
    <text evidence="2">The sequence shown here is derived from an EMBL/GenBank/DDBJ whole genome shotgun (WGS) entry which is preliminary data.</text>
</comment>